<dbReference type="PANTHER" id="PTHR31272">
    <property type="entry name" value="CYTOCHROME C-TYPE BIOGENESIS PROTEIN HI_1454-RELATED"/>
    <property type="match status" value="1"/>
</dbReference>
<proteinExistence type="predicted"/>
<dbReference type="STRING" id="889306.KP78_07200"/>
<evidence type="ECO:0000256" key="1">
    <source>
        <dbReference type="SAM" id="Phobius"/>
    </source>
</evidence>
<feature type="transmembrane region" description="Helical" evidence="1">
    <location>
        <begin position="69"/>
        <end position="88"/>
    </location>
</feature>
<evidence type="ECO:0000313" key="4">
    <source>
        <dbReference type="Proteomes" id="UP000031938"/>
    </source>
</evidence>
<keyword evidence="4" id="KW-1185">Reference proteome</keyword>
<feature type="transmembrane region" description="Helical" evidence="1">
    <location>
        <begin position="225"/>
        <end position="243"/>
    </location>
</feature>
<comment type="caution">
    <text evidence="3">The sequence shown here is derived from an EMBL/GenBank/DDBJ whole genome shotgun (WGS) entry which is preliminary data.</text>
</comment>
<dbReference type="OrthoDB" id="43562at2"/>
<sequence length="244" mass="26853">MYGILSDISNTISLPLLNLVGSLAEYPLFIALVLGLIGAVAPCQLTANVSAVTIYGNKTMQSKTDWTEVFCFVFGKVLVFSLLGLFVWMLGNEFEQNITTFFSTFRNFVGPMIIFIGLFLLGVFKLHFINRLTSWIPLKIGQGKFGSFMMGVTFSIAFCPTMFVLFFVTLMPIVLSSPFGFALPSLFGIATSIPVLIILLMMRFLELDGSMLKNSKRFGAIIQKAAGSVLVLVGVLDTITYWGL</sequence>
<dbReference type="AlphaFoldDB" id="A0A0C2VK28"/>
<feature type="transmembrane region" description="Helical" evidence="1">
    <location>
        <begin position="181"/>
        <end position="205"/>
    </location>
</feature>
<keyword evidence="1" id="KW-0472">Membrane</keyword>
<dbReference type="InterPro" id="IPR039447">
    <property type="entry name" value="UreH-like_TM_dom"/>
</dbReference>
<keyword evidence="1" id="KW-0812">Transmembrane</keyword>
<dbReference type="EMBL" id="JXRP01000009">
    <property type="protein sequence ID" value="KIL49252.1"/>
    <property type="molecule type" value="Genomic_DNA"/>
</dbReference>
<evidence type="ECO:0000259" key="2">
    <source>
        <dbReference type="Pfam" id="PF13386"/>
    </source>
</evidence>
<protein>
    <recommendedName>
        <fullName evidence="2">Urease accessory protein UreH-like transmembrane domain-containing protein</fullName>
    </recommendedName>
</protein>
<feature type="transmembrane region" description="Helical" evidence="1">
    <location>
        <begin position="28"/>
        <end position="57"/>
    </location>
</feature>
<accession>A0A0C2VK28</accession>
<dbReference type="InterPro" id="IPR051790">
    <property type="entry name" value="Cytochrome_c-biogenesis_DsbD"/>
</dbReference>
<dbReference type="Pfam" id="PF13386">
    <property type="entry name" value="DsbD_2"/>
    <property type="match status" value="1"/>
</dbReference>
<dbReference type="PATRIC" id="fig|889306.3.peg.720"/>
<dbReference type="Proteomes" id="UP000031938">
    <property type="component" value="Unassembled WGS sequence"/>
</dbReference>
<gene>
    <name evidence="3" type="ORF">KP78_07200</name>
</gene>
<feature type="domain" description="Urease accessory protein UreH-like transmembrane" evidence="2">
    <location>
        <begin position="30"/>
        <end position="236"/>
    </location>
</feature>
<keyword evidence="1" id="KW-1133">Transmembrane helix</keyword>
<feature type="transmembrane region" description="Helical" evidence="1">
    <location>
        <begin position="108"/>
        <end position="128"/>
    </location>
</feature>
<dbReference type="PANTHER" id="PTHR31272:SF4">
    <property type="entry name" value="CYTOCHROME C-TYPE BIOGENESIS PROTEIN HI_1454-RELATED"/>
    <property type="match status" value="1"/>
</dbReference>
<feature type="transmembrane region" description="Helical" evidence="1">
    <location>
        <begin position="148"/>
        <end position="175"/>
    </location>
</feature>
<name>A0A0C2VK28_9BACL</name>
<organism evidence="3 4">
    <name type="scientific">Jeotgalibacillus soli</name>
    <dbReference type="NCBI Taxonomy" id="889306"/>
    <lineage>
        <taxon>Bacteria</taxon>
        <taxon>Bacillati</taxon>
        <taxon>Bacillota</taxon>
        <taxon>Bacilli</taxon>
        <taxon>Bacillales</taxon>
        <taxon>Caryophanaceae</taxon>
        <taxon>Jeotgalibacillus</taxon>
    </lineage>
</organism>
<reference evidence="3 4" key="1">
    <citation type="submission" date="2015-01" db="EMBL/GenBank/DDBJ databases">
        <title>Genome sequencing of Jeotgalibacillus soli.</title>
        <authorList>
            <person name="Goh K.M."/>
            <person name="Chan K.-G."/>
            <person name="Yaakop A.S."/>
            <person name="Ee R."/>
            <person name="Gan H.M."/>
            <person name="Chan C.S."/>
        </authorList>
    </citation>
    <scope>NUCLEOTIDE SEQUENCE [LARGE SCALE GENOMIC DNA]</scope>
    <source>
        <strain evidence="3 4">P9</strain>
    </source>
</reference>
<evidence type="ECO:0000313" key="3">
    <source>
        <dbReference type="EMBL" id="KIL49252.1"/>
    </source>
</evidence>